<feature type="chain" id="PRO_5046544807" evidence="2">
    <location>
        <begin position="27"/>
        <end position="532"/>
    </location>
</feature>
<keyword evidence="5" id="KW-1185">Reference proteome</keyword>
<dbReference type="NCBIfam" id="TIGR04131">
    <property type="entry name" value="Bac_Flav_CTERM"/>
    <property type="match status" value="1"/>
</dbReference>
<sequence length="532" mass="58214">MRSNNYTYYRYTLLFLLFFLTNSVSAQQIIYLKNPSLDPQTPGTSIIADKWDSDAPYPVVGPDFTRDADIPASDGRYFIELYSLYDRNSYSTPPGQIEFWSHSIGQQLDETLYTGRTYSLSFDLKTSTSDPYPNLNRPFYGSMVIMGSRAKGAPETQVYASGKFSHADWKQYEAVFTPTSDINYIRITSVSLDGDTANVVTDIDNLSPISETLEVVVTTGKSCPGAATGFARAEIPNPIDTYTYLWMPGNYTTSVVTGLAAGTYKLTIRGATGSTAIRDVTVAAYDIAATATVTGISCYGKTDGAIAIAATGGQSPYTYQLDDGPVTGTGNYSELSRGQYNIKVTDQLCSIDVQVTMPEPEQLNIQAVQTKPVTCNNAANGQIVLTATGGTAPYTYEVHSGTSQADSIIGKLDEGSYQYTVTDRHNCSVSGVAVITREWSNCGVYVPTAFSPNGDGMNDIFRVKLQDDVTAYYIAVYGRWGELVYESRDPYAVWDGRFKETPLPAGTYVWTVTYTDSKNQQLQQKGTLVLVR</sequence>
<name>A0ABS7GI48_9BACT</name>
<accession>A0ABS7GI48</accession>
<evidence type="ECO:0000259" key="3">
    <source>
        <dbReference type="Pfam" id="PF02018"/>
    </source>
</evidence>
<evidence type="ECO:0000256" key="2">
    <source>
        <dbReference type="SAM" id="SignalP"/>
    </source>
</evidence>
<keyword evidence="1" id="KW-0378">Hydrolase</keyword>
<dbReference type="Pfam" id="PF13573">
    <property type="entry name" value="SprB"/>
    <property type="match status" value="2"/>
</dbReference>
<organism evidence="4 5">
    <name type="scientific">Chitinophaga rhizophila</name>
    <dbReference type="NCBI Taxonomy" id="2866212"/>
    <lineage>
        <taxon>Bacteria</taxon>
        <taxon>Pseudomonadati</taxon>
        <taxon>Bacteroidota</taxon>
        <taxon>Chitinophagia</taxon>
        <taxon>Chitinophagales</taxon>
        <taxon>Chitinophagaceae</taxon>
        <taxon>Chitinophaga</taxon>
    </lineage>
</organism>
<dbReference type="Pfam" id="PF13585">
    <property type="entry name" value="CHU_C"/>
    <property type="match status" value="1"/>
</dbReference>
<dbReference type="EMBL" id="JAICCF010000004">
    <property type="protein sequence ID" value="MBW8686910.1"/>
    <property type="molecule type" value="Genomic_DNA"/>
</dbReference>
<evidence type="ECO:0000256" key="1">
    <source>
        <dbReference type="ARBA" id="ARBA00022801"/>
    </source>
</evidence>
<proteinExistence type="predicted"/>
<dbReference type="Pfam" id="PF02018">
    <property type="entry name" value="CBM_4_9"/>
    <property type="match status" value="1"/>
</dbReference>
<dbReference type="InterPro" id="IPR026341">
    <property type="entry name" value="T9SS_type_B"/>
</dbReference>
<dbReference type="InterPro" id="IPR003305">
    <property type="entry name" value="CenC_carb-bd"/>
</dbReference>
<protein>
    <submittedName>
        <fullName evidence="4">Gliding motility-associated C-terminal domain-containing protein</fullName>
    </submittedName>
</protein>
<keyword evidence="2" id="KW-0732">Signal</keyword>
<dbReference type="InterPro" id="IPR025667">
    <property type="entry name" value="SprB_repeat"/>
</dbReference>
<evidence type="ECO:0000313" key="5">
    <source>
        <dbReference type="Proteomes" id="UP000812961"/>
    </source>
</evidence>
<dbReference type="Gene3D" id="2.60.120.260">
    <property type="entry name" value="Galactose-binding domain-like"/>
    <property type="match status" value="1"/>
</dbReference>
<dbReference type="Proteomes" id="UP000812961">
    <property type="component" value="Unassembled WGS sequence"/>
</dbReference>
<feature type="domain" description="CBM-cenC" evidence="3">
    <location>
        <begin position="102"/>
        <end position="187"/>
    </location>
</feature>
<evidence type="ECO:0000313" key="4">
    <source>
        <dbReference type="EMBL" id="MBW8686910.1"/>
    </source>
</evidence>
<comment type="caution">
    <text evidence="4">The sequence shown here is derived from an EMBL/GenBank/DDBJ whole genome shotgun (WGS) entry which is preliminary data.</text>
</comment>
<dbReference type="RefSeq" id="WP_220252241.1">
    <property type="nucleotide sequence ID" value="NZ_JAICCF010000004.1"/>
</dbReference>
<reference evidence="4 5" key="1">
    <citation type="submission" date="2021-08" db="EMBL/GenBank/DDBJ databases">
        <title>The genome sequence of Chitinophaga sp. B61.</title>
        <authorList>
            <person name="Zhang X."/>
        </authorList>
    </citation>
    <scope>NUCLEOTIDE SEQUENCE [LARGE SCALE GENOMIC DNA]</scope>
    <source>
        <strain evidence="4 5">B61</strain>
    </source>
</reference>
<gene>
    <name evidence="4" type="ORF">K1Y79_21420</name>
</gene>
<feature type="signal peptide" evidence="2">
    <location>
        <begin position="1"/>
        <end position="26"/>
    </location>
</feature>